<evidence type="ECO:0000313" key="12">
    <source>
        <dbReference type="Proteomes" id="UP001153076"/>
    </source>
</evidence>
<dbReference type="GO" id="GO:0042283">
    <property type="term" value="F:dolichyl pyrophosphate Glc1Man9GlcNAc2 alpha-1,3-glucosyltransferase activity"/>
    <property type="evidence" value="ECO:0007669"/>
    <property type="project" value="TreeGrafter"/>
</dbReference>
<feature type="transmembrane region" description="Helical" evidence="10">
    <location>
        <begin position="139"/>
        <end position="157"/>
    </location>
</feature>
<keyword evidence="7 10" id="KW-0256">Endoplasmic reticulum</keyword>
<evidence type="ECO:0000256" key="1">
    <source>
        <dbReference type="ARBA" id="ARBA00004477"/>
    </source>
</evidence>
<feature type="transmembrane region" description="Helical" evidence="10">
    <location>
        <begin position="422"/>
        <end position="442"/>
    </location>
</feature>
<dbReference type="AlphaFoldDB" id="A0A9Q1K7V5"/>
<evidence type="ECO:0000256" key="8">
    <source>
        <dbReference type="ARBA" id="ARBA00022989"/>
    </source>
</evidence>
<feature type="transmembrane region" description="Helical" evidence="10">
    <location>
        <begin position="112"/>
        <end position="133"/>
    </location>
</feature>
<accession>A0A9Q1K7V5</accession>
<feature type="transmembrane region" description="Helical" evidence="10">
    <location>
        <begin position="186"/>
        <end position="213"/>
    </location>
</feature>
<evidence type="ECO:0000256" key="9">
    <source>
        <dbReference type="ARBA" id="ARBA00023136"/>
    </source>
</evidence>
<evidence type="ECO:0000256" key="5">
    <source>
        <dbReference type="ARBA" id="ARBA00022679"/>
    </source>
</evidence>
<feature type="transmembrane region" description="Helical" evidence="10">
    <location>
        <begin position="353"/>
        <end position="369"/>
    </location>
</feature>
<keyword evidence="12" id="KW-1185">Reference proteome</keyword>
<keyword evidence="9 10" id="KW-0472">Membrane</keyword>
<reference evidence="11" key="1">
    <citation type="submission" date="2022-04" db="EMBL/GenBank/DDBJ databases">
        <title>Carnegiea gigantea Genome sequencing and assembly v2.</title>
        <authorList>
            <person name="Copetti D."/>
            <person name="Sanderson M.J."/>
            <person name="Burquez A."/>
            <person name="Wojciechowski M.F."/>
        </authorList>
    </citation>
    <scope>NUCLEOTIDE SEQUENCE</scope>
    <source>
        <strain evidence="11">SGP5-SGP5p</strain>
        <tissue evidence="11">Aerial part</tissue>
    </source>
</reference>
<evidence type="ECO:0000256" key="3">
    <source>
        <dbReference type="ARBA" id="ARBA00008715"/>
    </source>
</evidence>
<comment type="subcellular location">
    <subcellularLocation>
        <location evidence="1 10">Endoplasmic reticulum membrane</location>
        <topology evidence="1 10">Multi-pass membrane protein</topology>
    </subcellularLocation>
</comment>
<dbReference type="GO" id="GO:0006487">
    <property type="term" value="P:protein N-linked glycosylation"/>
    <property type="evidence" value="ECO:0007669"/>
    <property type="project" value="TreeGrafter"/>
</dbReference>
<feature type="transmembrane region" description="Helical" evidence="10">
    <location>
        <begin position="164"/>
        <end position="180"/>
    </location>
</feature>
<dbReference type="InterPro" id="IPR004856">
    <property type="entry name" value="Glyco_trans_ALG6/ALG8"/>
</dbReference>
<feature type="transmembrane region" description="Helical" evidence="10">
    <location>
        <begin position="225"/>
        <end position="248"/>
    </location>
</feature>
<dbReference type="EMBL" id="JAKOGI010000252">
    <property type="protein sequence ID" value="KAJ8438500.1"/>
    <property type="molecule type" value="Genomic_DNA"/>
</dbReference>
<feature type="transmembrane region" description="Helical" evidence="10">
    <location>
        <begin position="393"/>
        <end position="410"/>
    </location>
</feature>
<comment type="caution">
    <text evidence="11">The sequence shown here is derived from an EMBL/GenBank/DDBJ whole genome shotgun (WGS) entry which is preliminary data.</text>
</comment>
<evidence type="ECO:0000256" key="2">
    <source>
        <dbReference type="ARBA" id="ARBA00004922"/>
    </source>
</evidence>
<evidence type="ECO:0000256" key="4">
    <source>
        <dbReference type="ARBA" id="ARBA00022676"/>
    </source>
</evidence>
<protein>
    <recommendedName>
        <fullName evidence="10">Alpha-1,3-glucosyltransferase</fullName>
        <ecNumber evidence="10">2.4.1.-</ecNumber>
    </recommendedName>
</protein>
<proteinExistence type="inferred from homology"/>
<evidence type="ECO:0000313" key="11">
    <source>
        <dbReference type="EMBL" id="KAJ8438500.1"/>
    </source>
</evidence>
<dbReference type="OrthoDB" id="1689333at2759"/>
<keyword evidence="5 10" id="KW-0808">Transferase</keyword>
<feature type="transmembrane region" description="Helical" evidence="10">
    <location>
        <begin position="324"/>
        <end position="341"/>
    </location>
</feature>
<feature type="transmembrane region" description="Helical" evidence="10">
    <location>
        <begin position="268"/>
        <end position="290"/>
    </location>
</feature>
<comment type="pathway">
    <text evidence="2 10">Protein modification; protein glycosylation.</text>
</comment>
<name>A0A9Q1K7V5_9CARY</name>
<keyword evidence="8 10" id="KW-1133">Transmembrane helix</keyword>
<sequence>MEDEPPPTPRPSKPDDPIKELLWFSLISTTIKLLLVPSYHSTDFEVHRNWLATTHSLPLSQWYSDTTSEWTLDYPPFFAYFELFLSLFASYVDRTIVNLHQGLNYKANSVIYLQRITVMVSDLVLHFAIYGITKKLDPTRRRLIWVLVIWSPALFIVDHMHFQYNGFLLGLLLLSIWALSEERDLLGGFFFAVLLCFKHLFAVAAPVYFVYLLRHYCRGGLSKGLSRFLVMGLLVISVFVAAFGPFVYHGQMLQVIHRMFPFGRGLCHAYWAPNFWVFYIMVDKLLAFLLRRLGFNIQRPTASFTGGLVGDSSPFAVLPRITPLFTFMMVLLALCPCLLKAWRNPQPKKITRWIAYAYMCGFLFGWHVHEKALLHFITPLAVVALDSVDDGRHYFLLSTVGCYSLFPLLFEAQEYPIKLTLLLLHCLLMWYGFSSLFSEVALPKSPNSDEYLEKKTAEPTSDEETGLEIGWIGRCYLLGLAAIEVCGQFLYPLIIGDKFPFLPLMSISVYCAFGITYSWLWQLRCIIKS</sequence>
<dbReference type="PANTHER" id="PTHR12413:SF2">
    <property type="entry name" value="DOLICHYL PYROPHOSPHATE GLC1MAN9GLCNAC2 ALPHA-1,3-GLUCOSYLTRANSFERASE-RELATED"/>
    <property type="match status" value="1"/>
</dbReference>
<keyword evidence="4 10" id="KW-0328">Glycosyltransferase</keyword>
<gene>
    <name evidence="11" type="ORF">Cgig2_008987</name>
</gene>
<dbReference type="PANTHER" id="PTHR12413">
    <property type="entry name" value="DOLICHYL GLYCOSYLTRANSFERASE"/>
    <property type="match status" value="1"/>
</dbReference>
<dbReference type="Pfam" id="PF03155">
    <property type="entry name" value="Alg6_Alg8"/>
    <property type="match status" value="1"/>
</dbReference>
<dbReference type="EC" id="2.4.1.-" evidence="10"/>
<evidence type="ECO:0000256" key="10">
    <source>
        <dbReference type="RuleBase" id="RU363110"/>
    </source>
</evidence>
<keyword evidence="6 10" id="KW-0812">Transmembrane</keyword>
<dbReference type="Proteomes" id="UP001153076">
    <property type="component" value="Unassembled WGS sequence"/>
</dbReference>
<evidence type="ECO:0000256" key="6">
    <source>
        <dbReference type="ARBA" id="ARBA00022692"/>
    </source>
</evidence>
<evidence type="ECO:0000256" key="7">
    <source>
        <dbReference type="ARBA" id="ARBA00022824"/>
    </source>
</evidence>
<dbReference type="GO" id="GO:0005789">
    <property type="term" value="C:endoplasmic reticulum membrane"/>
    <property type="evidence" value="ECO:0007669"/>
    <property type="project" value="UniProtKB-SubCell"/>
</dbReference>
<organism evidence="11 12">
    <name type="scientific">Carnegiea gigantea</name>
    <dbReference type="NCBI Taxonomy" id="171969"/>
    <lineage>
        <taxon>Eukaryota</taxon>
        <taxon>Viridiplantae</taxon>
        <taxon>Streptophyta</taxon>
        <taxon>Embryophyta</taxon>
        <taxon>Tracheophyta</taxon>
        <taxon>Spermatophyta</taxon>
        <taxon>Magnoliopsida</taxon>
        <taxon>eudicotyledons</taxon>
        <taxon>Gunneridae</taxon>
        <taxon>Pentapetalae</taxon>
        <taxon>Caryophyllales</taxon>
        <taxon>Cactineae</taxon>
        <taxon>Cactaceae</taxon>
        <taxon>Cactoideae</taxon>
        <taxon>Echinocereeae</taxon>
        <taxon>Carnegiea</taxon>
    </lineage>
</organism>
<comment type="similarity">
    <text evidence="3 10">Belongs to the ALG6/ALG8 glucosyltransferase family.</text>
</comment>
<feature type="transmembrane region" description="Helical" evidence="10">
    <location>
        <begin position="501"/>
        <end position="521"/>
    </location>
</feature>